<evidence type="ECO:0000313" key="3">
    <source>
        <dbReference type="Proteomes" id="UP000623461"/>
    </source>
</evidence>
<dbReference type="RefSeq" id="WP_030200492.1">
    <property type="nucleotide sequence ID" value="NZ_BMNZ01000010.1"/>
</dbReference>
<evidence type="ECO:0000313" key="2">
    <source>
        <dbReference type="EMBL" id="GGN08737.1"/>
    </source>
</evidence>
<evidence type="ECO:0000256" key="1">
    <source>
        <dbReference type="SAM" id="Phobius"/>
    </source>
</evidence>
<proteinExistence type="predicted"/>
<protein>
    <submittedName>
        <fullName evidence="2">Uncharacterized protein</fullName>
    </submittedName>
</protein>
<accession>A0ABQ2IHP9</accession>
<organism evidence="2 3">
    <name type="scientific">Terrabacter tumescens</name>
    <dbReference type="NCBI Taxonomy" id="60443"/>
    <lineage>
        <taxon>Bacteria</taxon>
        <taxon>Bacillati</taxon>
        <taxon>Actinomycetota</taxon>
        <taxon>Actinomycetes</taxon>
        <taxon>Micrococcales</taxon>
        <taxon>Intrasporangiaceae</taxon>
        <taxon>Terrabacter</taxon>
    </lineage>
</organism>
<keyword evidence="3" id="KW-1185">Reference proteome</keyword>
<dbReference type="EMBL" id="BMNZ01000010">
    <property type="protein sequence ID" value="GGN08737.1"/>
    <property type="molecule type" value="Genomic_DNA"/>
</dbReference>
<gene>
    <name evidence="2" type="ORF">GCM10009721_40730</name>
</gene>
<name>A0ABQ2IHP9_9MICO</name>
<comment type="caution">
    <text evidence="2">The sequence shown here is derived from an EMBL/GenBank/DDBJ whole genome shotgun (WGS) entry which is preliminary data.</text>
</comment>
<dbReference type="Proteomes" id="UP000623461">
    <property type="component" value="Unassembled WGS sequence"/>
</dbReference>
<reference evidence="3" key="1">
    <citation type="journal article" date="2019" name="Int. J. Syst. Evol. Microbiol.">
        <title>The Global Catalogue of Microorganisms (GCM) 10K type strain sequencing project: providing services to taxonomists for standard genome sequencing and annotation.</title>
        <authorList>
            <consortium name="The Broad Institute Genomics Platform"/>
            <consortium name="The Broad Institute Genome Sequencing Center for Infectious Disease"/>
            <person name="Wu L."/>
            <person name="Ma J."/>
        </authorList>
    </citation>
    <scope>NUCLEOTIDE SEQUENCE [LARGE SCALE GENOMIC DNA]</scope>
    <source>
        <strain evidence="3">JCM 1365</strain>
    </source>
</reference>
<keyword evidence="1" id="KW-1133">Transmembrane helix</keyword>
<sequence length="156" mass="15903">MGFADLTIPGVAGTVSTDFSFWSGYRFTVDGRQVKPHGFPRNRLTLPGASGSVEAKIKGGLARAHPALVVGGTEYATGPDTPRLQQVLALLPMLTLLLVQGAIGFGVAFGGTAVNMGIVRGDQRDGVKVALMIGTLVVAVAVDLAAVMALDAALGG</sequence>
<feature type="transmembrane region" description="Helical" evidence="1">
    <location>
        <begin position="87"/>
        <end position="109"/>
    </location>
</feature>
<feature type="transmembrane region" description="Helical" evidence="1">
    <location>
        <begin position="129"/>
        <end position="150"/>
    </location>
</feature>
<keyword evidence="1" id="KW-0812">Transmembrane</keyword>
<keyword evidence="1" id="KW-0472">Membrane</keyword>